<proteinExistence type="predicted"/>
<keyword evidence="1" id="KW-0472">Membrane</keyword>
<feature type="signal peptide" evidence="2">
    <location>
        <begin position="1"/>
        <end position="35"/>
    </location>
</feature>
<comment type="caution">
    <text evidence="3">The sequence shown here is derived from an EMBL/GenBank/DDBJ whole genome shotgun (WGS) entry which is preliminary data.</text>
</comment>
<evidence type="ECO:0000256" key="1">
    <source>
        <dbReference type="SAM" id="Phobius"/>
    </source>
</evidence>
<reference evidence="3 4" key="1">
    <citation type="submission" date="2017-07" db="EMBL/GenBank/DDBJ databases">
        <title>Flavobacterium cyanobacteriorum sp. nov., isolated from cyanobacterial aggregates in a eutrophic lake.</title>
        <authorList>
            <person name="Cai H."/>
        </authorList>
    </citation>
    <scope>NUCLEOTIDE SEQUENCE [LARGE SCALE GENOMIC DNA]</scope>
    <source>
        <strain evidence="3 4">TH167</strain>
    </source>
</reference>
<keyword evidence="4" id="KW-1185">Reference proteome</keyword>
<keyword evidence="1" id="KW-0812">Transmembrane</keyword>
<evidence type="ECO:0000313" key="3">
    <source>
        <dbReference type="EMBL" id="OYQ48954.1"/>
    </source>
</evidence>
<accession>A0A256A759</accession>
<dbReference type="EMBL" id="NOXX01000113">
    <property type="protein sequence ID" value="OYQ48954.1"/>
    <property type="molecule type" value="Genomic_DNA"/>
</dbReference>
<keyword evidence="1" id="KW-1133">Transmembrane helix</keyword>
<name>A0A256A759_9FLAO</name>
<organism evidence="3 4">
    <name type="scientific">Flavobacterium aurantiibacter</name>
    <dbReference type="NCBI Taxonomy" id="2023067"/>
    <lineage>
        <taxon>Bacteria</taxon>
        <taxon>Pseudomonadati</taxon>
        <taxon>Bacteroidota</taxon>
        <taxon>Flavobacteriia</taxon>
        <taxon>Flavobacteriales</taxon>
        <taxon>Flavobacteriaceae</taxon>
        <taxon>Flavobacterium</taxon>
    </lineage>
</organism>
<gene>
    <name evidence="3" type="ORF">CHX27_01840</name>
</gene>
<feature type="chain" id="PRO_5013010681" description="Signal peptidase" evidence="2">
    <location>
        <begin position="36"/>
        <end position="88"/>
    </location>
</feature>
<evidence type="ECO:0000313" key="4">
    <source>
        <dbReference type="Proteomes" id="UP000216035"/>
    </source>
</evidence>
<evidence type="ECO:0008006" key="5">
    <source>
        <dbReference type="Google" id="ProtNLM"/>
    </source>
</evidence>
<protein>
    <recommendedName>
        <fullName evidence="5">Signal peptidase</fullName>
    </recommendedName>
</protein>
<evidence type="ECO:0000256" key="2">
    <source>
        <dbReference type="SAM" id="SignalP"/>
    </source>
</evidence>
<sequence length="88" mass="9802">MQPKLIFLFLYTMKTTRRFYGFLLFALLCSSAVVAAPPGGGPPPPAGLPPPPPGLPFQLNTQALFCIFVLGYSFYLIFKYNKRSLNRT</sequence>
<keyword evidence="2" id="KW-0732">Signal</keyword>
<dbReference type="AlphaFoldDB" id="A0A256A759"/>
<feature type="transmembrane region" description="Helical" evidence="1">
    <location>
        <begin position="59"/>
        <end position="78"/>
    </location>
</feature>
<dbReference type="Proteomes" id="UP000216035">
    <property type="component" value="Unassembled WGS sequence"/>
</dbReference>